<dbReference type="PANTHER" id="PTHR46323">
    <property type="entry name" value="BETA-GALACTOSIDASE"/>
    <property type="match status" value="1"/>
</dbReference>
<dbReference type="EMBL" id="JAJOMB010000014">
    <property type="protein sequence ID" value="MCD5314080.1"/>
    <property type="molecule type" value="Genomic_DNA"/>
</dbReference>
<evidence type="ECO:0000256" key="5">
    <source>
        <dbReference type="ARBA" id="ARBA00023295"/>
    </source>
</evidence>
<gene>
    <name evidence="7" type="ORF">LR394_24535</name>
</gene>
<evidence type="ECO:0000313" key="8">
    <source>
        <dbReference type="Proteomes" id="UP001138997"/>
    </source>
</evidence>
<dbReference type="Pfam" id="PF00703">
    <property type="entry name" value="Glyco_hydro_2"/>
    <property type="match status" value="1"/>
</dbReference>
<organism evidence="7 8">
    <name type="scientific">Kineosporia babensis</name>
    <dbReference type="NCBI Taxonomy" id="499548"/>
    <lineage>
        <taxon>Bacteria</taxon>
        <taxon>Bacillati</taxon>
        <taxon>Actinomycetota</taxon>
        <taxon>Actinomycetes</taxon>
        <taxon>Kineosporiales</taxon>
        <taxon>Kineosporiaceae</taxon>
        <taxon>Kineosporia</taxon>
    </lineage>
</organism>
<proteinExistence type="inferred from homology"/>
<dbReference type="InterPro" id="IPR050347">
    <property type="entry name" value="Bact_Beta-galactosidase"/>
</dbReference>
<keyword evidence="8" id="KW-1185">Reference proteome</keyword>
<evidence type="ECO:0000313" key="7">
    <source>
        <dbReference type="EMBL" id="MCD5314080.1"/>
    </source>
</evidence>
<dbReference type="InterPro" id="IPR008979">
    <property type="entry name" value="Galactose-bd-like_sf"/>
</dbReference>
<dbReference type="GO" id="GO:0009341">
    <property type="term" value="C:beta-galactosidase complex"/>
    <property type="evidence" value="ECO:0007669"/>
    <property type="project" value="TreeGrafter"/>
</dbReference>
<keyword evidence="5" id="KW-0326">Glycosidase</keyword>
<dbReference type="Gene3D" id="3.20.20.80">
    <property type="entry name" value="Glycosidases"/>
    <property type="match status" value="1"/>
</dbReference>
<dbReference type="SUPFAM" id="SSF49785">
    <property type="entry name" value="Galactose-binding domain-like"/>
    <property type="match status" value="1"/>
</dbReference>
<dbReference type="Proteomes" id="UP001138997">
    <property type="component" value="Unassembled WGS sequence"/>
</dbReference>
<reference evidence="7" key="1">
    <citation type="submission" date="2021-11" db="EMBL/GenBank/DDBJ databases">
        <title>Streptomyces corallinus and Kineosporia corallina sp. nov., two new coral-derived marine actinobacteria.</title>
        <authorList>
            <person name="Buangrab K."/>
            <person name="Sutthacheep M."/>
            <person name="Yeemin T."/>
            <person name="Harunari E."/>
            <person name="Igarashi Y."/>
            <person name="Sripreechasak P."/>
            <person name="Kanchanasin P."/>
            <person name="Tanasupawat S."/>
            <person name="Phongsopitanun W."/>
        </authorList>
    </citation>
    <scope>NUCLEOTIDE SEQUENCE</scope>
    <source>
        <strain evidence="7">JCM 31032</strain>
    </source>
</reference>
<dbReference type="PANTHER" id="PTHR46323:SF2">
    <property type="entry name" value="BETA-GALACTOSIDASE"/>
    <property type="match status" value="1"/>
</dbReference>
<dbReference type="InterPro" id="IPR006102">
    <property type="entry name" value="Ig-like_GH2"/>
</dbReference>
<protein>
    <recommendedName>
        <fullName evidence="3">beta-galactosidase</fullName>
        <ecNumber evidence="3">3.2.1.23</ecNumber>
    </recommendedName>
</protein>
<keyword evidence="4" id="KW-0378">Hydrolase</keyword>
<dbReference type="GO" id="GO:0004565">
    <property type="term" value="F:beta-galactosidase activity"/>
    <property type="evidence" value="ECO:0007669"/>
    <property type="project" value="UniProtKB-EC"/>
</dbReference>
<evidence type="ECO:0000259" key="6">
    <source>
        <dbReference type="Pfam" id="PF00703"/>
    </source>
</evidence>
<dbReference type="InterPro" id="IPR017853">
    <property type="entry name" value="GH"/>
</dbReference>
<evidence type="ECO:0000256" key="2">
    <source>
        <dbReference type="ARBA" id="ARBA00007401"/>
    </source>
</evidence>
<dbReference type="RefSeq" id="WP_231446310.1">
    <property type="nucleotide sequence ID" value="NZ_JAJOMB010000014.1"/>
</dbReference>
<comment type="caution">
    <text evidence="7">The sequence shown here is derived from an EMBL/GenBank/DDBJ whole genome shotgun (WGS) entry which is preliminary data.</text>
</comment>
<comment type="catalytic activity">
    <reaction evidence="1">
        <text>Hydrolysis of terminal non-reducing beta-D-galactose residues in beta-D-galactosides.</text>
        <dbReference type="EC" id="3.2.1.23"/>
    </reaction>
</comment>
<comment type="similarity">
    <text evidence="2">Belongs to the glycosyl hydrolase 2 family.</text>
</comment>
<dbReference type="SUPFAM" id="SSF51445">
    <property type="entry name" value="(Trans)glycosidases"/>
    <property type="match status" value="1"/>
</dbReference>
<name>A0A9X1SWJ2_9ACTN</name>
<dbReference type="GO" id="GO:0005990">
    <property type="term" value="P:lactose catabolic process"/>
    <property type="evidence" value="ECO:0007669"/>
    <property type="project" value="TreeGrafter"/>
</dbReference>
<dbReference type="EC" id="3.2.1.23" evidence="3"/>
<feature type="domain" description="Glycoside hydrolase family 2 immunoglobulin-like beta-sandwich" evidence="6">
    <location>
        <begin position="221"/>
        <end position="342"/>
    </location>
</feature>
<evidence type="ECO:0000256" key="4">
    <source>
        <dbReference type="ARBA" id="ARBA00022801"/>
    </source>
</evidence>
<sequence length="945" mass="105958">MTPAPENQQETTSVTESTPYVLDLSGRWRAALDREHVGEHQNWYTAEALPDAAELDLPGSVQEQGLGDPVTLETPWTGLVVDRSYFTDERYAPYREPGQVAVPFWLQPHTYYRGAVWFQRSIDIPQQWQGRRVILHLERVHWESTVWLDNRRIDSARSLTTPHRFDLGVVEAGRRTLTLRVDNRTVVDVGPNAHSISDHTQGNWNGVIGSLRLEALPAVVIRSVTVIPDLAGRSARVRIDIASDSAGVGQGRVTVSARRFNVPGEHVTDEIMSEFDDQREADLSERGMIEGGAHLDLDLPLGEQAEAWDEFHPALYELTARMFTTVGAQQHEHAYRTVFGLREVGVQGTQIAVNGNVTFIRGTLESCVHPLTGYPPTDVESWRRIIRVNRAHGLNLLRFHSWCPPEAAFRAADEEGHYLQVEGPLWANQGGAIGEGRPVDAYLYEETDRILREFGNHPSFILMAHGNEPFGRDAEFLGAWVEHWRKRDPRRLYTSAAGWPAIPENDFDNIPDPRTYRWGEELDARFNARPPETETDYRDWVQATPRPIVSHEIGQWCVYPDFAEMAKYTGLMQPKNYEIFADFLREAGMADQAQEFLHASGKLQLLSYKEEVESALRTPGFGGIQLLGLNDFPGQGTALVGVLDAFWDEKPYSTAADWARFCGPTTPLARLPKRVWRTDEELSFTVQVAHFGPAPLQARVSWSLGEADGLVQEGTIALGNSSDFAKVSVPAGTVTSTGRHKLVLRIVDVGGAVFENDWDLWFFGEILEPVADVFETADVDEALRRSGAGESVLLLPDLDRVRTEAVLGFSTVFWNTAWTRNQAPHTLGITHDPQHPALEGFPSDGHTDWQWWSLLHGAKAMVLDGLPIELRPVVQPIDTWFHARRLGALIEARVGAGRLMVCTLNLDGTDPVRARFRASVQRYLASDRFQPAVELRESDILGLFI</sequence>
<accession>A0A9X1SWJ2</accession>
<evidence type="ECO:0000256" key="3">
    <source>
        <dbReference type="ARBA" id="ARBA00012756"/>
    </source>
</evidence>
<evidence type="ECO:0000256" key="1">
    <source>
        <dbReference type="ARBA" id="ARBA00001412"/>
    </source>
</evidence>
<dbReference type="AlphaFoldDB" id="A0A9X1SWJ2"/>
<dbReference type="Gene3D" id="2.60.120.260">
    <property type="entry name" value="Galactose-binding domain-like"/>
    <property type="match status" value="1"/>
</dbReference>